<evidence type="ECO:0000259" key="5">
    <source>
        <dbReference type="Pfam" id="PF13407"/>
    </source>
</evidence>
<protein>
    <submittedName>
        <fullName evidence="6">Sugar ABC transporter substrate-binding protein</fullName>
    </submittedName>
</protein>
<evidence type="ECO:0000256" key="3">
    <source>
        <dbReference type="ARBA" id="ARBA00022729"/>
    </source>
</evidence>
<dbReference type="RefSeq" id="WP_186858269.1">
    <property type="nucleotide sequence ID" value="NZ_JACOON010000005.1"/>
</dbReference>
<dbReference type="PANTHER" id="PTHR46847:SF2">
    <property type="entry name" value="ABC TRANSPORTER SUGAR-BINDING PROTEIN"/>
    <property type="match status" value="1"/>
</dbReference>
<dbReference type="EMBL" id="JACOON010000005">
    <property type="protein sequence ID" value="MBC5648818.1"/>
    <property type="molecule type" value="Genomic_DNA"/>
</dbReference>
<reference evidence="6 7" key="1">
    <citation type="submission" date="2020-08" db="EMBL/GenBank/DDBJ databases">
        <title>Genome public.</title>
        <authorList>
            <person name="Liu C."/>
            <person name="Sun Q."/>
        </authorList>
    </citation>
    <scope>NUCLEOTIDE SEQUENCE [LARGE SCALE GENOMIC DNA]</scope>
    <source>
        <strain evidence="6 7">NSJ-35</strain>
    </source>
</reference>
<dbReference type="CDD" id="cd01536">
    <property type="entry name" value="PBP1_ABC_sugar_binding-like"/>
    <property type="match status" value="1"/>
</dbReference>
<evidence type="ECO:0000313" key="6">
    <source>
        <dbReference type="EMBL" id="MBC5648818.1"/>
    </source>
</evidence>
<dbReference type="InterPro" id="IPR025997">
    <property type="entry name" value="SBP_2_dom"/>
</dbReference>
<comment type="subcellular location">
    <subcellularLocation>
        <location evidence="1">Cell envelope</location>
    </subcellularLocation>
</comment>
<feature type="signal peptide" evidence="4">
    <location>
        <begin position="1"/>
        <end position="19"/>
    </location>
</feature>
<dbReference type="Pfam" id="PF13407">
    <property type="entry name" value="Peripla_BP_4"/>
    <property type="match status" value="1"/>
</dbReference>
<feature type="chain" id="PRO_5047130295" evidence="4">
    <location>
        <begin position="20"/>
        <end position="370"/>
    </location>
</feature>
<feature type="domain" description="Periplasmic binding protein" evidence="5">
    <location>
        <begin position="84"/>
        <end position="342"/>
    </location>
</feature>
<organism evidence="6 7">
    <name type="scientific">Christensenella tenuis</name>
    <dbReference type="NCBI Taxonomy" id="2763033"/>
    <lineage>
        <taxon>Bacteria</taxon>
        <taxon>Bacillati</taxon>
        <taxon>Bacillota</taxon>
        <taxon>Clostridia</taxon>
        <taxon>Christensenellales</taxon>
        <taxon>Christensenellaceae</taxon>
        <taxon>Christensenella</taxon>
    </lineage>
</organism>
<proteinExistence type="inferred from homology"/>
<comment type="caution">
    <text evidence="6">The sequence shown here is derived from an EMBL/GenBank/DDBJ whole genome shotgun (WGS) entry which is preliminary data.</text>
</comment>
<evidence type="ECO:0000256" key="2">
    <source>
        <dbReference type="ARBA" id="ARBA00007639"/>
    </source>
</evidence>
<gene>
    <name evidence="6" type="ORF">H8S18_10765</name>
</gene>
<keyword evidence="7" id="KW-1185">Reference proteome</keyword>
<dbReference type="PROSITE" id="PS51257">
    <property type="entry name" value="PROKAR_LIPOPROTEIN"/>
    <property type="match status" value="1"/>
</dbReference>
<evidence type="ECO:0000313" key="7">
    <source>
        <dbReference type="Proteomes" id="UP000606889"/>
    </source>
</evidence>
<dbReference type="Gene3D" id="3.40.50.2300">
    <property type="match status" value="2"/>
</dbReference>
<accession>A0ABR7EGM1</accession>
<evidence type="ECO:0000256" key="1">
    <source>
        <dbReference type="ARBA" id="ARBA00004196"/>
    </source>
</evidence>
<dbReference type="Proteomes" id="UP000606889">
    <property type="component" value="Unassembled WGS sequence"/>
</dbReference>
<evidence type="ECO:0000256" key="4">
    <source>
        <dbReference type="SAM" id="SignalP"/>
    </source>
</evidence>
<sequence>MKKILSLVVCLALVLVVFAGCTTTQPGTEASASTEPSAEATVEASSEASAETSSEASASAEASAAVSTITEDTVLDYDLTGKKIGVTFYDLTNPIWAATGENLVKIGQELGAEVNLVSCEGVASTQVSQIENMITAGMDIIVIGPQDANALGDVVKKAQDAGILVMAYGQSMEGVDAQYVVENYEAGYIVGQKAGEWINEHLDGKAIVGMLDYPLMEDIIDRANGIKDALAETCPGAEIVATATSADAVTGMEAVETFLQANPDMKVITCIGDGGAVGANEAVKAAGKATDDFGIFSCDGTEEALSAMMNGDPIRVTVGLGTPVQKAKQTIDLAARMLLGQEFDQSEYTPMDPVNIDNAQEYWDRAGYGQ</sequence>
<dbReference type="SUPFAM" id="SSF53822">
    <property type="entry name" value="Periplasmic binding protein-like I"/>
    <property type="match status" value="1"/>
</dbReference>
<comment type="similarity">
    <text evidence="2">Belongs to the bacterial solute-binding protein 2 family.</text>
</comment>
<dbReference type="InterPro" id="IPR028082">
    <property type="entry name" value="Peripla_BP_I"/>
</dbReference>
<name>A0ABR7EGM1_9FIRM</name>
<keyword evidence="3 4" id="KW-0732">Signal</keyword>
<dbReference type="PANTHER" id="PTHR46847">
    <property type="entry name" value="D-ALLOSE-BINDING PERIPLASMIC PROTEIN-RELATED"/>
    <property type="match status" value="1"/>
</dbReference>